<name>A0A2K9ZH28_RHILE</name>
<dbReference type="RefSeq" id="WP_105009936.1">
    <property type="nucleotide sequence ID" value="NZ_CP025015.1"/>
</dbReference>
<protein>
    <recommendedName>
        <fullName evidence="3">glucan 1,4-alpha-glucosidase</fullName>
        <ecNumber evidence="3">3.2.1.3</ecNumber>
    </recommendedName>
</protein>
<evidence type="ECO:0000256" key="4">
    <source>
        <dbReference type="ARBA" id="ARBA00022801"/>
    </source>
</evidence>
<dbReference type="Pfam" id="PF00723">
    <property type="entry name" value="Glyco_hydro_15"/>
    <property type="match status" value="1"/>
</dbReference>
<dbReference type="Gene3D" id="1.50.10.10">
    <property type="match status" value="1"/>
</dbReference>
<keyword evidence="5" id="KW-0119">Carbohydrate metabolism</keyword>
<evidence type="ECO:0000313" key="10">
    <source>
        <dbReference type="Proteomes" id="UP000238523"/>
    </source>
</evidence>
<keyword evidence="7" id="KW-0624">Polysaccharide degradation</keyword>
<dbReference type="PANTHER" id="PTHR31616:SF9">
    <property type="entry name" value="GLUCOAMYLASE, INTRACELLULAR SPORULATION-SPECIFIC"/>
    <property type="match status" value="1"/>
</dbReference>
<keyword evidence="6" id="KW-0326">Glycosidase</keyword>
<dbReference type="InterPro" id="IPR012341">
    <property type="entry name" value="6hp_glycosidase-like_sf"/>
</dbReference>
<organism evidence="9 10">
    <name type="scientific">Rhizobium leguminosarum</name>
    <dbReference type="NCBI Taxonomy" id="384"/>
    <lineage>
        <taxon>Bacteria</taxon>
        <taxon>Pseudomonadati</taxon>
        <taxon>Pseudomonadota</taxon>
        <taxon>Alphaproteobacteria</taxon>
        <taxon>Hyphomicrobiales</taxon>
        <taxon>Rhizobiaceae</taxon>
        <taxon>Rhizobium/Agrobacterium group</taxon>
        <taxon>Rhizobium</taxon>
    </lineage>
</organism>
<evidence type="ECO:0000256" key="1">
    <source>
        <dbReference type="ARBA" id="ARBA00001863"/>
    </source>
</evidence>
<evidence type="ECO:0000256" key="2">
    <source>
        <dbReference type="ARBA" id="ARBA00006188"/>
    </source>
</evidence>
<proteinExistence type="inferred from homology"/>
<dbReference type="GO" id="GO:0004339">
    <property type="term" value="F:glucan 1,4-alpha-glucosidase activity"/>
    <property type="evidence" value="ECO:0007669"/>
    <property type="project" value="UniProtKB-EC"/>
</dbReference>
<geneLocation type="plasmid" evidence="10">
    <name>prln3</name>
</geneLocation>
<evidence type="ECO:0000313" key="9">
    <source>
        <dbReference type="EMBL" id="AUW47562.1"/>
    </source>
</evidence>
<evidence type="ECO:0000256" key="6">
    <source>
        <dbReference type="ARBA" id="ARBA00023295"/>
    </source>
</evidence>
<gene>
    <name evidence="9" type="ORF">CUJ84_pRLN3000449</name>
</gene>
<dbReference type="InterPro" id="IPR000165">
    <property type="entry name" value="Glucoamylase"/>
</dbReference>
<evidence type="ECO:0000256" key="5">
    <source>
        <dbReference type="ARBA" id="ARBA00023277"/>
    </source>
</evidence>
<evidence type="ECO:0000259" key="8">
    <source>
        <dbReference type="Pfam" id="PF00723"/>
    </source>
</evidence>
<feature type="domain" description="GH15-like" evidence="8">
    <location>
        <begin position="51"/>
        <end position="458"/>
    </location>
</feature>
<comment type="similarity">
    <text evidence="2">Belongs to the glycosyl hydrolase 15 family.</text>
</comment>
<dbReference type="SUPFAM" id="SSF48208">
    <property type="entry name" value="Six-hairpin glycosidases"/>
    <property type="match status" value="1"/>
</dbReference>
<keyword evidence="4" id="KW-0378">Hydrolase</keyword>
<keyword evidence="9" id="KW-0614">Plasmid</keyword>
<dbReference type="Proteomes" id="UP000238523">
    <property type="component" value="Plasmid pRLN3"/>
</dbReference>
<dbReference type="GO" id="GO:0000272">
    <property type="term" value="P:polysaccharide catabolic process"/>
    <property type="evidence" value="ECO:0007669"/>
    <property type="project" value="UniProtKB-KW"/>
</dbReference>
<dbReference type="EMBL" id="CP025015">
    <property type="protein sequence ID" value="AUW47562.1"/>
    <property type="molecule type" value="Genomic_DNA"/>
</dbReference>
<comment type="catalytic activity">
    <reaction evidence="1">
        <text>Hydrolysis of terminal (1-&gt;4)-linked alpha-D-glucose residues successively from non-reducing ends of the chains with release of beta-D-glucose.</text>
        <dbReference type="EC" id="3.2.1.3"/>
    </reaction>
</comment>
<dbReference type="PRINTS" id="PR00736">
    <property type="entry name" value="GLHYDRLASE15"/>
</dbReference>
<dbReference type="PANTHER" id="PTHR31616">
    <property type="entry name" value="TREHALASE"/>
    <property type="match status" value="1"/>
</dbReference>
<dbReference type="AlphaFoldDB" id="A0A2K9ZH28"/>
<dbReference type="InterPro" id="IPR011613">
    <property type="entry name" value="GH15-like"/>
</dbReference>
<reference evidence="9 10" key="1">
    <citation type="submission" date="2017-11" db="EMBL/GenBank/DDBJ databases">
        <title>Complete genome of Rhizobium leguminosarum Norway, an ineffective micro-symbiont.</title>
        <authorList>
            <person name="Hoffrichter A."/>
            <person name="Liang J."/>
            <person name="Brachmann A."/>
            <person name="Marin M."/>
        </authorList>
    </citation>
    <scope>NUCLEOTIDE SEQUENCE [LARGE SCALE GENOMIC DNA]</scope>
    <source>
        <strain evidence="9 10">Norway</strain>
        <plasmid evidence="10">Plasmid prln3</plasmid>
    </source>
</reference>
<accession>A0A2K9ZH28</accession>
<dbReference type="EC" id="3.2.1.3" evidence="3"/>
<dbReference type="InterPro" id="IPR008928">
    <property type="entry name" value="6-hairpin_glycosidase_sf"/>
</dbReference>
<evidence type="ECO:0000256" key="3">
    <source>
        <dbReference type="ARBA" id="ARBA00012593"/>
    </source>
</evidence>
<evidence type="ECO:0000256" key="7">
    <source>
        <dbReference type="ARBA" id="ARBA00023326"/>
    </source>
</evidence>
<sequence>MTAAFWSQPPTVADVTSTGVAIGALAPVVTPTPAFAQTDLVALSRYFSLLMMRNITSDGYVINDPVSPGAFSVPGCVIAAPSYPANTPGVDQDYVFNWVRDGAITAIETALADLPPVSGGGVPSLIDYVNFAARCQTNAKKSASVTLGHACFTISGEVRPWSEQNDGPAIQSIAILTLFDRLDGATQTIAKQLVETNLSYLLEVYQNKTTNLWEEYEGYSFFARAVQLRFFREISTNTIGIAVPAGVADAISWLESQLATHWNGQLYVSILDAAEQAGYDANIDIVSSVCYGGIEPTDTKLLATAAILRHQWADPSSSNYYPINGADAAKGLGPLFGRYPGDHYDGDVAAPVVGGHPWALCTANFAEFQYRLANAIEANGAIPLDQFSEPFFAELGLGASSSAADASAALRASSDVMLRAIVYHSDHYELSEQFDGTVGYEKSVRNLTWSYASFLSAVRARSAAAPAAKSKPRNSRGPKS</sequence>